<reference evidence="2" key="1">
    <citation type="submission" date="2016-10" db="EMBL/GenBank/DDBJ databases">
        <title>Draft Genome Sequence of Nocardioides luteus Strain BAFB, an Alkane-Degrading Bacterium Isolated from JP-7 Polluted Soil.</title>
        <authorList>
            <person name="Brown L."/>
            <person name="Ruiz O.N."/>
            <person name="Gunasekera T."/>
        </authorList>
    </citation>
    <scope>NUCLEOTIDE SEQUENCE [LARGE SCALE GENOMIC DNA]</scope>
    <source>
        <strain evidence="2">BAFB</strain>
    </source>
</reference>
<dbReference type="InterPro" id="IPR012349">
    <property type="entry name" value="Split_barrel_FMN-bd"/>
</dbReference>
<protein>
    <recommendedName>
        <fullName evidence="1">Pyridoxamine 5'-phosphate oxidase N-terminal domain-containing protein</fullName>
    </recommendedName>
</protein>
<gene>
    <name evidence="2" type="ORF">UG56_020505</name>
</gene>
<organism evidence="2 3">
    <name type="scientific">Nocardioides luteus</name>
    <dbReference type="NCBI Taxonomy" id="1844"/>
    <lineage>
        <taxon>Bacteria</taxon>
        <taxon>Bacillati</taxon>
        <taxon>Actinomycetota</taxon>
        <taxon>Actinomycetes</taxon>
        <taxon>Propionibacteriales</taxon>
        <taxon>Nocardioidaceae</taxon>
        <taxon>Nocardioides</taxon>
    </lineage>
</organism>
<name>A0A1J4N1L6_9ACTN</name>
<evidence type="ECO:0000313" key="2">
    <source>
        <dbReference type="EMBL" id="OIJ24823.1"/>
    </source>
</evidence>
<proteinExistence type="predicted"/>
<dbReference type="OrthoDB" id="3627463at2"/>
<dbReference type="Proteomes" id="UP000033772">
    <property type="component" value="Unassembled WGS sequence"/>
</dbReference>
<sequence>MADPRSLDQRLADTRARLENDVDLWIASAHDAQPWLVPISFVWWQGEIWIASMGGARTQRNLSASPAVRLALGELRDVVIVDGRAEVEPMERTPKEVLEIYAAKQGGDPSSWADSLIRIRPTKVQAWREENELEGRHLMRNGRWLDEGGPDGS</sequence>
<evidence type="ECO:0000313" key="3">
    <source>
        <dbReference type="Proteomes" id="UP000033772"/>
    </source>
</evidence>
<dbReference type="STRING" id="1844.UG56_020505"/>
<dbReference type="InterPro" id="IPR011576">
    <property type="entry name" value="Pyridox_Oxase_N"/>
</dbReference>
<keyword evidence="3" id="KW-1185">Reference proteome</keyword>
<evidence type="ECO:0000259" key="1">
    <source>
        <dbReference type="Pfam" id="PF01243"/>
    </source>
</evidence>
<dbReference type="RefSeq" id="WP_045547847.1">
    <property type="nucleotide sequence ID" value="NZ_JZDQ02000032.1"/>
</dbReference>
<dbReference type="Gene3D" id="2.30.110.10">
    <property type="entry name" value="Electron Transport, Fmn-binding Protein, Chain A"/>
    <property type="match status" value="1"/>
</dbReference>
<dbReference type="SUPFAM" id="SSF50475">
    <property type="entry name" value="FMN-binding split barrel"/>
    <property type="match status" value="1"/>
</dbReference>
<dbReference type="AlphaFoldDB" id="A0A1J4N1L6"/>
<feature type="domain" description="Pyridoxamine 5'-phosphate oxidase N-terminal" evidence="1">
    <location>
        <begin position="24"/>
        <end position="127"/>
    </location>
</feature>
<dbReference type="EMBL" id="JZDQ02000032">
    <property type="protein sequence ID" value="OIJ24823.1"/>
    <property type="molecule type" value="Genomic_DNA"/>
</dbReference>
<accession>A0A1J4N1L6</accession>
<dbReference type="Pfam" id="PF01243">
    <property type="entry name" value="PNPOx_N"/>
    <property type="match status" value="1"/>
</dbReference>
<comment type="caution">
    <text evidence="2">The sequence shown here is derived from an EMBL/GenBank/DDBJ whole genome shotgun (WGS) entry which is preliminary data.</text>
</comment>